<dbReference type="AlphaFoldDB" id="A0A9Y2IES9"/>
<keyword evidence="5" id="KW-1185">Reference proteome</keyword>
<dbReference type="EMBL" id="CP127294">
    <property type="protein sequence ID" value="WIX77691.1"/>
    <property type="molecule type" value="Genomic_DNA"/>
</dbReference>
<keyword evidence="1 4" id="KW-0489">Methyltransferase</keyword>
<dbReference type="InterPro" id="IPR051052">
    <property type="entry name" value="Diverse_substrate_MTase"/>
</dbReference>
<dbReference type="InterPro" id="IPR041698">
    <property type="entry name" value="Methyltransf_25"/>
</dbReference>
<evidence type="ECO:0000256" key="1">
    <source>
        <dbReference type="ARBA" id="ARBA00022603"/>
    </source>
</evidence>
<dbReference type="InterPro" id="IPR029063">
    <property type="entry name" value="SAM-dependent_MTases_sf"/>
</dbReference>
<gene>
    <name evidence="4" type="ORF">QRX50_40855</name>
</gene>
<dbReference type="GO" id="GO:0008168">
    <property type="term" value="F:methyltransferase activity"/>
    <property type="evidence" value="ECO:0007669"/>
    <property type="project" value="UniProtKB-KW"/>
</dbReference>
<evidence type="ECO:0000313" key="4">
    <source>
        <dbReference type="EMBL" id="WIX77691.1"/>
    </source>
</evidence>
<dbReference type="KEGG" id="acab:QRX50_40855"/>
<evidence type="ECO:0000259" key="3">
    <source>
        <dbReference type="Pfam" id="PF13649"/>
    </source>
</evidence>
<dbReference type="PANTHER" id="PTHR44942">
    <property type="entry name" value="METHYLTRANSF_11 DOMAIN-CONTAINING PROTEIN"/>
    <property type="match status" value="1"/>
</dbReference>
<proteinExistence type="predicted"/>
<dbReference type="GO" id="GO:0032259">
    <property type="term" value="P:methylation"/>
    <property type="evidence" value="ECO:0007669"/>
    <property type="project" value="UniProtKB-KW"/>
</dbReference>
<reference evidence="4 5" key="1">
    <citation type="submission" date="2023-06" db="EMBL/GenBank/DDBJ databases">
        <authorList>
            <person name="Oyuntsetseg B."/>
            <person name="Kim S.B."/>
        </authorList>
    </citation>
    <scope>NUCLEOTIDE SEQUENCE [LARGE SCALE GENOMIC DNA]</scope>
    <source>
        <strain evidence="4 5">2-15</strain>
    </source>
</reference>
<dbReference type="EC" id="2.1.1.-" evidence="4"/>
<dbReference type="RefSeq" id="WP_285968430.1">
    <property type="nucleotide sequence ID" value="NZ_CP127294.1"/>
</dbReference>
<sequence>MSNEANFASDLYQGTAEYYDRYRLPYPTSLLTHLVAGTHLSGRGRLLDLACGTGQLAFPLSPHFAEVWTVDQERDMIETVRVKAAETRVRDLRPIVSSAETLAAQPDYFELAVVGNAFHRLERDQVARRILHWLVPGGYLALCWSSSPWAGGEDWQRSLAATLNRWQRELGAEHRIPEDADRARRRRSDPDVLSAAGFEVLGRHALTAEHHWSLAELTGHIRSTSFLPPAVIADRAAAFDADLAATLRPHNDGGVFTETVSFAYDLARKPV</sequence>
<keyword evidence="2 4" id="KW-0808">Transferase</keyword>
<protein>
    <submittedName>
        <fullName evidence="4">Class I SAM-dependent methyltransferase</fullName>
        <ecNumber evidence="4">2.1.1.-</ecNumber>
    </submittedName>
</protein>
<accession>A0A9Y2IES9</accession>
<dbReference type="PANTHER" id="PTHR44942:SF4">
    <property type="entry name" value="METHYLTRANSFERASE TYPE 11 DOMAIN-CONTAINING PROTEIN"/>
    <property type="match status" value="1"/>
</dbReference>
<feature type="domain" description="Methyltransferase" evidence="3">
    <location>
        <begin position="47"/>
        <end position="138"/>
    </location>
</feature>
<evidence type="ECO:0000256" key="2">
    <source>
        <dbReference type="ARBA" id="ARBA00022679"/>
    </source>
</evidence>
<organism evidence="4 5">
    <name type="scientific">Amycolatopsis carbonis</name>
    <dbReference type="NCBI Taxonomy" id="715471"/>
    <lineage>
        <taxon>Bacteria</taxon>
        <taxon>Bacillati</taxon>
        <taxon>Actinomycetota</taxon>
        <taxon>Actinomycetes</taxon>
        <taxon>Pseudonocardiales</taxon>
        <taxon>Pseudonocardiaceae</taxon>
        <taxon>Amycolatopsis</taxon>
    </lineage>
</organism>
<dbReference type="SUPFAM" id="SSF53335">
    <property type="entry name" value="S-adenosyl-L-methionine-dependent methyltransferases"/>
    <property type="match status" value="1"/>
</dbReference>
<evidence type="ECO:0000313" key="5">
    <source>
        <dbReference type="Proteomes" id="UP001236014"/>
    </source>
</evidence>
<dbReference type="CDD" id="cd02440">
    <property type="entry name" value="AdoMet_MTases"/>
    <property type="match status" value="1"/>
</dbReference>
<name>A0A9Y2IES9_9PSEU</name>
<dbReference type="Proteomes" id="UP001236014">
    <property type="component" value="Chromosome"/>
</dbReference>
<dbReference type="Gene3D" id="3.40.50.150">
    <property type="entry name" value="Vaccinia Virus protein VP39"/>
    <property type="match status" value="1"/>
</dbReference>
<dbReference type="Pfam" id="PF13649">
    <property type="entry name" value="Methyltransf_25"/>
    <property type="match status" value="1"/>
</dbReference>